<gene>
    <name evidence="3" type="ORF">SAMN05660874_02593</name>
</gene>
<reference evidence="4" key="1">
    <citation type="submission" date="2016-10" db="EMBL/GenBank/DDBJ databases">
        <authorList>
            <person name="Varghese N."/>
            <person name="Submissions S."/>
        </authorList>
    </citation>
    <scope>NUCLEOTIDE SEQUENCE [LARGE SCALE GENOMIC DNA]</scope>
    <source>
        <strain evidence="4">DSM 44771</strain>
    </source>
</reference>
<feature type="compositionally biased region" description="Basic and acidic residues" evidence="1">
    <location>
        <begin position="236"/>
        <end position="248"/>
    </location>
</feature>
<evidence type="ECO:0000313" key="4">
    <source>
        <dbReference type="Proteomes" id="UP000198852"/>
    </source>
</evidence>
<dbReference type="AlphaFoldDB" id="A0A1I6RSJ1"/>
<evidence type="ECO:0000256" key="1">
    <source>
        <dbReference type="SAM" id="MobiDB-lite"/>
    </source>
</evidence>
<feature type="transmembrane region" description="Helical" evidence="2">
    <location>
        <begin position="86"/>
        <end position="110"/>
    </location>
</feature>
<organism evidence="3 4">
    <name type="scientific">Saccharopolyspora flava</name>
    <dbReference type="NCBI Taxonomy" id="95161"/>
    <lineage>
        <taxon>Bacteria</taxon>
        <taxon>Bacillati</taxon>
        <taxon>Actinomycetota</taxon>
        <taxon>Actinomycetes</taxon>
        <taxon>Pseudonocardiales</taxon>
        <taxon>Pseudonocardiaceae</taxon>
        <taxon>Saccharopolyspora</taxon>
    </lineage>
</organism>
<feature type="transmembrane region" description="Helical" evidence="2">
    <location>
        <begin position="57"/>
        <end position="79"/>
    </location>
</feature>
<feature type="transmembrane region" description="Helical" evidence="2">
    <location>
        <begin position="116"/>
        <end position="134"/>
    </location>
</feature>
<dbReference type="Proteomes" id="UP000198852">
    <property type="component" value="Unassembled WGS sequence"/>
</dbReference>
<feature type="compositionally biased region" description="Basic and acidic residues" evidence="1">
    <location>
        <begin position="209"/>
        <end position="223"/>
    </location>
</feature>
<evidence type="ECO:0008006" key="5">
    <source>
        <dbReference type="Google" id="ProtNLM"/>
    </source>
</evidence>
<feature type="region of interest" description="Disordered" evidence="1">
    <location>
        <begin position="207"/>
        <end position="248"/>
    </location>
</feature>
<sequence>MRMDRYLPPEHPLNRFYRVAAAVFGACLMAFGVLGLANRVPLFTTDGIDVLGLSSNGLLAVVSIVVGAVLVAAAAWGGAVSSTTTAVIGVLFFLSGLVNLGLISTSWNIFAFEMQNVVFSFIAGLVLMFFGFYGRVSGGLPQDNPYVRYRHHEPPVQEDPRSVLADERRISELEPLCNDEMAVAEGHATPEQQRRVAAERMKHLRQERRRAYEHYRESGRTDEQEISAQNPWADFQDEKEPEKPSPAS</sequence>
<keyword evidence="4" id="KW-1185">Reference proteome</keyword>
<name>A0A1I6RSJ1_9PSEU</name>
<protein>
    <recommendedName>
        <fullName evidence="5">DUF4383 domain-containing protein</fullName>
    </recommendedName>
</protein>
<keyword evidence="2" id="KW-0472">Membrane</keyword>
<feature type="transmembrane region" description="Helical" evidence="2">
    <location>
        <begin position="16"/>
        <end position="37"/>
    </location>
</feature>
<keyword evidence="2" id="KW-1133">Transmembrane helix</keyword>
<proteinExistence type="predicted"/>
<accession>A0A1I6RSJ1</accession>
<evidence type="ECO:0000256" key="2">
    <source>
        <dbReference type="SAM" id="Phobius"/>
    </source>
</evidence>
<dbReference type="EMBL" id="FOZX01000003">
    <property type="protein sequence ID" value="SFS67570.1"/>
    <property type="molecule type" value="Genomic_DNA"/>
</dbReference>
<dbReference type="Pfam" id="PF14325">
    <property type="entry name" value="DUF4383"/>
    <property type="match status" value="1"/>
</dbReference>
<dbReference type="STRING" id="95161.SAMN05660874_02593"/>
<dbReference type="RefSeq" id="WP_093417069.1">
    <property type="nucleotide sequence ID" value="NZ_FOZX01000003.1"/>
</dbReference>
<evidence type="ECO:0000313" key="3">
    <source>
        <dbReference type="EMBL" id="SFS67570.1"/>
    </source>
</evidence>
<keyword evidence="2" id="KW-0812">Transmembrane</keyword>
<dbReference type="OrthoDB" id="5187794at2"/>